<organism evidence="2 3">
    <name type="scientific">Fasciola gigantica</name>
    <name type="common">Giant liver fluke</name>
    <dbReference type="NCBI Taxonomy" id="46835"/>
    <lineage>
        <taxon>Eukaryota</taxon>
        <taxon>Metazoa</taxon>
        <taxon>Spiralia</taxon>
        <taxon>Lophotrochozoa</taxon>
        <taxon>Platyhelminthes</taxon>
        <taxon>Trematoda</taxon>
        <taxon>Digenea</taxon>
        <taxon>Plagiorchiida</taxon>
        <taxon>Echinostomata</taxon>
        <taxon>Echinostomatoidea</taxon>
        <taxon>Fasciolidae</taxon>
        <taxon>Fasciola</taxon>
    </lineage>
</organism>
<dbReference type="PANTHER" id="PTHR47050:SF1">
    <property type="entry name" value="TETRATRICOPEPTIDE REPEAT PROTEIN 24-LIKE"/>
    <property type="match status" value="1"/>
</dbReference>
<keyword evidence="3" id="KW-1185">Reference proteome</keyword>
<dbReference type="Gene3D" id="1.25.40.10">
    <property type="entry name" value="Tetratricopeptide repeat domain"/>
    <property type="match status" value="2"/>
</dbReference>
<proteinExistence type="predicted"/>
<dbReference type="SMART" id="SM00028">
    <property type="entry name" value="TPR"/>
    <property type="match status" value="3"/>
</dbReference>
<gene>
    <name evidence="2" type="ORF">FGIG_00897</name>
</gene>
<dbReference type="AlphaFoldDB" id="A0A504YR43"/>
<dbReference type="PANTHER" id="PTHR47050">
    <property type="entry name" value="TETRATRICOPEPTIDE REPEAT PROTEIN 24"/>
    <property type="match status" value="1"/>
</dbReference>
<dbReference type="Proteomes" id="UP000316759">
    <property type="component" value="Unassembled WGS sequence"/>
</dbReference>
<dbReference type="InterPro" id="IPR024812">
    <property type="entry name" value="TPR_24"/>
</dbReference>
<evidence type="ECO:0000313" key="2">
    <source>
        <dbReference type="EMBL" id="TPP62656.1"/>
    </source>
</evidence>
<feature type="repeat" description="TPR" evidence="1">
    <location>
        <begin position="96"/>
        <end position="129"/>
    </location>
</feature>
<sequence length="411" mass="46375">MCCCSADNVICCIPVNLAHNDALKCDKPDLTKNDQISINNNYEPLQNTIKGQKEYELLMMDAEHFLHQVQPKSAIIQLELASRFLSSCAREPEKQVEFYVNYATAYEQLEEWPKAIKCLNKAISLLRTADSSLTKEKPELLAFLFIRLSLLRELKTTDFAQLFNSWFQGAILCAKINRTAQAEYCAWRATQWLIKTNLQKIDDQRISDAVCSIRALSSTNLKVIFLNGLGIFHLVNGLMRSATDFFKQAFDCLPPSPSRVKAMILQNIGTAHATMRRWGLAKLVLSRALEMHRLTGNHHGIAETASNIGYVAALCRNWSESRWNYVLAKQAARKVGFRHIADQASRAIKLIDHSQVPFGECGIVKFRSASVSYYSGTDATLKDYRANSPRNVWSEPNSFVVPVASVHIPIR</sequence>
<dbReference type="InterPro" id="IPR011990">
    <property type="entry name" value="TPR-like_helical_dom_sf"/>
</dbReference>
<name>A0A504YR43_FASGI</name>
<accession>A0A504YR43</accession>
<dbReference type="PROSITE" id="PS50005">
    <property type="entry name" value="TPR"/>
    <property type="match status" value="1"/>
</dbReference>
<dbReference type="EMBL" id="SUNJ01006562">
    <property type="protein sequence ID" value="TPP62656.1"/>
    <property type="molecule type" value="Genomic_DNA"/>
</dbReference>
<protein>
    <submittedName>
        <fullName evidence="2">Uncharacterized protein</fullName>
    </submittedName>
</protein>
<dbReference type="SUPFAM" id="SSF48452">
    <property type="entry name" value="TPR-like"/>
    <property type="match status" value="2"/>
</dbReference>
<dbReference type="InterPro" id="IPR019734">
    <property type="entry name" value="TPR_rpt"/>
</dbReference>
<keyword evidence="1" id="KW-0802">TPR repeat</keyword>
<evidence type="ECO:0000256" key="1">
    <source>
        <dbReference type="PROSITE-ProRule" id="PRU00339"/>
    </source>
</evidence>
<dbReference type="STRING" id="46835.A0A504YR43"/>
<dbReference type="OrthoDB" id="6252937at2759"/>
<evidence type="ECO:0000313" key="3">
    <source>
        <dbReference type="Proteomes" id="UP000316759"/>
    </source>
</evidence>
<comment type="caution">
    <text evidence="2">The sequence shown here is derived from an EMBL/GenBank/DDBJ whole genome shotgun (WGS) entry which is preliminary data.</text>
</comment>
<reference evidence="2 3" key="1">
    <citation type="submission" date="2019-04" db="EMBL/GenBank/DDBJ databases">
        <title>Annotation for the trematode Fasciola gigantica.</title>
        <authorList>
            <person name="Choi Y.-J."/>
        </authorList>
    </citation>
    <scope>NUCLEOTIDE SEQUENCE [LARGE SCALE GENOMIC DNA]</scope>
    <source>
        <strain evidence="2">Uganda_cow_1</strain>
    </source>
</reference>